<dbReference type="Proteomes" id="UP001642405">
    <property type="component" value="Unassembled WGS sequence"/>
</dbReference>
<feature type="non-terminal residue" evidence="2">
    <location>
        <position position="172"/>
    </location>
</feature>
<dbReference type="Pfam" id="PF01425">
    <property type="entry name" value="Amidase"/>
    <property type="match status" value="1"/>
</dbReference>
<sequence>MKLARLSAFVSQISAFIAPRRSYSARRFPLQPQQEQAVLAANMADNMAAHHPPDLNLLTATASDLQRMLTAGSTTSRDLVALYARQIAAYDGYLKAMIAVTPAGVLERTAAELDKERAAGRLRGPLHGIPIVVKDNIATVPELGLPTTCGSLALVGSKPRQNAAIIDLLIAA</sequence>
<accession>A0ABP0CQH7</accession>
<protein>
    <recommendedName>
        <fullName evidence="1">Amidase domain-containing protein</fullName>
    </recommendedName>
</protein>
<comment type="caution">
    <text evidence="2">The sequence shown here is derived from an EMBL/GenBank/DDBJ whole genome shotgun (WGS) entry which is preliminary data.</text>
</comment>
<keyword evidence="3" id="KW-1185">Reference proteome</keyword>
<evidence type="ECO:0000313" key="3">
    <source>
        <dbReference type="Proteomes" id="UP001642405"/>
    </source>
</evidence>
<dbReference type="PANTHER" id="PTHR42678">
    <property type="entry name" value="AMIDASE"/>
    <property type="match status" value="1"/>
</dbReference>
<organism evidence="2 3">
    <name type="scientific">Sporothrix curviconia</name>
    <dbReference type="NCBI Taxonomy" id="1260050"/>
    <lineage>
        <taxon>Eukaryota</taxon>
        <taxon>Fungi</taxon>
        <taxon>Dikarya</taxon>
        <taxon>Ascomycota</taxon>
        <taxon>Pezizomycotina</taxon>
        <taxon>Sordariomycetes</taxon>
        <taxon>Sordariomycetidae</taxon>
        <taxon>Ophiostomatales</taxon>
        <taxon>Ophiostomataceae</taxon>
        <taxon>Sporothrix</taxon>
    </lineage>
</organism>
<dbReference type="InterPro" id="IPR036928">
    <property type="entry name" value="AS_sf"/>
</dbReference>
<feature type="domain" description="Amidase" evidence="1">
    <location>
        <begin position="78"/>
        <end position="172"/>
    </location>
</feature>
<evidence type="ECO:0000259" key="1">
    <source>
        <dbReference type="Pfam" id="PF01425"/>
    </source>
</evidence>
<gene>
    <name evidence="2" type="ORF">SCUCBS95973_008903</name>
</gene>
<evidence type="ECO:0000313" key="2">
    <source>
        <dbReference type="EMBL" id="CAK7234340.1"/>
    </source>
</evidence>
<name>A0ABP0CQH7_9PEZI</name>
<dbReference type="Gene3D" id="3.90.1300.10">
    <property type="entry name" value="Amidase signature (AS) domain"/>
    <property type="match status" value="1"/>
</dbReference>
<proteinExistence type="predicted"/>
<dbReference type="SUPFAM" id="SSF75304">
    <property type="entry name" value="Amidase signature (AS) enzymes"/>
    <property type="match status" value="1"/>
</dbReference>
<dbReference type="PANTHER" id="PTHR42678:SF34">
    <property type="entry name" value="OS04G0183300 PROTEIN"/>
    <property type="match status" value="1"/>
</dbReference>
<reference evidence="2 3" key="1">
    <citation type="submission" date="2024-01" db="EMBL/GenBank/DDBJ databases">
        <authorList>
            <person name="Allen C."/>
            <person name="Tagirdzhanova G."/>
        </authorList>
    </citation>
    <scope>NUCLEOTIDE SEQUENCE [LARGE SCALE GENOMIC DNA]</scope>
</reference>
<dbReference type="EMBL" id="CAWUHB010000083">
    <property type="protein sequence ID" value="CAK7234340.1"/>
    <property type="molecule type" value="Genomic_DNA"/>
</dbReference>
<dbReference type="InterPro" id="IPR023631">
    <property type="entry name" value="Amidase_dom"/>
</dbReference>